<dbReference type="EMBL" id="AAGRCI010000042">
    <property type="protein sequence ID" value="EBR0846446.1"/>
    <property type="molecule type" value="Genomic_DNA"/>
</dbReference>
<dbReference type="GO" id="GO:0043709">
    <property type="term" value="P:cell adhesion involved in single-species biofilm formation"/>
    <property type="evidence" value="ECO:0007669"/>
    <property type="project" value="TreeGrafter"/>
</dbReference>
<dbReference type="PANTHER" id="PTHR33420">
    <property type="entry name" value="FIMBRIAL SUBUNIT ELFA-RELATED"/>
    <property type="match status" value="1"/>
</dbReference>
<name>A0A5U6SPY7_SALER</name>
<dbReference type="SUPFAM" id="SSF49401">
    <property type="entry name" value="Bacterial adhesins"/>
    <property type="match status" value="1"/>
</dbReference>
<dbReference type="InterPro" id="IPR050263">
    <property type="entry name" value="Bact_Fimbrial_Adh_Pro"/>
</dbReference>
<proteinExistence type="predicted"/>
<reference evidence="2" key="1">
    <citation type="submission" date="2018-07" db="EMBL/GenBank/DDBJ databases">
        <authorList>
            <consortium name="GenomeTrakr network: Whole genome sequencing for foodborne pathogen traceback"/>
        </authorList>
    </citation>
    <scope>NUCLEOTIDE SEQUENCE</scope>
    <source>
        <strain evidence="2">CFSAN056582</strain>
    </source>
</reference>
<dbReference type="AlphaFoldDB" id="A0A5U6SPY7"/>
<keyword evidence="1" id="KW-0732">Signal</keyword>
<dbReference type="InterPro" id="IPR008966">
    <property type="entry name" value="Adhesion_dom_sf"/>
</dbReference>
<accession>A0A5U6SPY7</accession>
<dbReference type="Gene3D" id="2.60.40.1090">
    <property type="entry name" value="Fimbrial-type adhesion domain"/>
    <property type="match status" value="1"/>
</dbReference>
<dbReference type="PANTHER" id="PTHR33420:SF27">
    <property type="entry name" value="PROTEIN FIMG"/>
    <property type="match status" value="1"/>
</dbReference>
<evidence type="ECO:0000256" key="1">
    <source>
        <dbReference type="SAM" id="SignalP"/>
    </source>
</evidence>
<gene>
    <name evidence="2" type="ORF">BRO79_23945</name>
</gene>
<comment type="caution">
    <text evidence="2">The sequence shown here is derived from an EMBL/GenBank/DDBJ whole genome shotgun (WGS) entry which is preliminary data.</text>
</comment>
<feature type="chain" id="PRO_5026277801" evidence="1">
    <location>
        <begin position="20"/>
        <end position="174"/>
    </location>
</feature>
<evidence type="ECO:0000313" key="2">
    <source>
        <dbReference type="EMBL" id="EBR0846446.1"/>
    </source>
</evidence>
<feature type="signal peptide" evidence="1">
    <location>
        <begin position="1"/>
        <end position="19"/>
    </location>
</feature>
<organism evidence="2">
    <name type="scientific">Salmonella enterica</name>
    <name type="common">Salmonella choleraesuis</name>
    <dbReference type="NCBI Taxonomy" id="28901"/>
    <lineage>
        <taxon>Bacteria</taxon>
        <taxon>Pseudomonadati</taxon>
        <taxon>Pseudomonadota</taxon>
        <taxon>Gammaproteobacteria</taxon>
        <taxon>Enterobacterales</taxon>
        <taxon>Enterobacteriaceae</taxon>
        <taxon>Salmonella</taxon>
    </lineage>
</organism>
<dbReference type="GO" id="GO:0009289">
    <property type="term" value="C:pilus"/>
    <property type="evidence" value="ECO:0007669"/>
    <property type="project" value="InterPro"/>
</dbReference>
<protein>
    <submittedName>
        <fullName evidence="2">Type 1 fimbrial protein</fullName>
    </submittedName>
</protein>
<dbReference type="InterPro" id="IPR036937">
    <property type="entry name" value="Adhesion_dom_fimbrial_sf"/>
</dbReference>
<sequence>MKLLTITVLAAAGMSVASAATTGTLTVTGNVTDQTCEVDAAQMTRTVDLGDITQGQIKAAAQNASVASKPLVFAVTNCPASTKSVGIKFDYTADAKNTQYLKSTGTGAGVLLGITDNADALVASGGVVNAADLDTTTGKATVNAKVQAYRTAAKDTDITVGSIASTATVTVDIK</sequence>